<organism evidence="2 3">
    <name type="scientific">Lactarius akahatsu</name>
    <dbReference type="NCBI Taxonomy" id="416441"/>
    <lineage>
        <taxon>Eukaryota</taxon>
        <taxon>Fungi</taxon>
        <taxon>Dikarya</taxon>
        <taxon>Basidiomycota</taxon>
        <taxon>Agaricomycotina</taxon>
        <taxon>Agaricomycetes</taxon>
        <taxon>Russulales</taxon>
        <taxon>Russulaceae</taxon>
        <taxon>Lactarius</taxon>
    </lineage>
</organism>
<dbReference type="Gene3D" id="3.30.700.20">
    <property type="entry name" value="Hypothetical protein ph0010, domain 1"/>
    <property type="match status" value="1"/>
</dbReference>
<gene>
    <name evidence="2" type="ORF">EDB92DRAFT_1263203</name>
</gene>
<name>A0AAD4LC40_9AGAM</name>
<dbReference type="PANTHER" id="PTHR13016:SF0">
    <property type="entry name" value="AMME SYNDROME CANDIDATE GENE 1 PROTEIN"/>
    <property type="match status" value="1"/>
</dbReference>
<evidence type="ECO:0000313" key="2">
    <source>
        <dbReference type="EMBL" id="KAH8986294.1"/>
    </source>
</evidence>
<dbReference type="AlphaFoldDB" id="A0AAD4LC40"/>
<dbReference type="InterPro" id="IPR036071">
    <property type="entry name" value="AMMECR1_dom_sf"/>
</dbReference>
<comment type="caution">
    <text evidence="2">The sequence shown here is derived from an EMBL/GenBank/DDBJ whole genome shotgun (WGS) entry which is preliminary data.</text>
</comment>
<dbReference type="InterPro" id="IPR027485">
    <property type="entry name" value="AMMECR1_N"/>
</dbReference>
<sequence length="250" mass="27306">MVRAAAAKDTDGDAAACRPEHGFHAFDALYCALTRAQPTTPAFADDKFPLFVTWNTRRHSGAGGSTRLRGCIGTFDAQPLRTALKEYALVSAFRDHRFPRIELRELPSLECGISLLTDFEDAASYLDWSVGTHGIQISFAPPAPPPASDAPSPLSSAISLLSSHRSIAAARTLSATYLPEVAPEQGWDHVDAVDSAIRKAGWDGRISEDLRRSVRVRRYQSRKCVVGWDEFVAWRAERGAPVDLDALEGI</sequence>
<reference evidence="2" key="1">
    <citation type="submission" date="2022-01" db="EMBL/GenBank/DDBJ databases">
        <title>Comparative genomics reveals a dynamic genome evolution in the ectomycorrhizal milk-cap (Lactarius) mushrooms.</title>
        <authorList>
            <consortium name="DOE Joint Genome Institute"/>
            <person name="Lebreton A."/>
            <person name="Tang N."/>
            <person name="Kuo A."/>
            <person name="LaButti K."/>
            <person name="Drula E."/>
            <person name="Barry K."/>
            <person name="Clum A."/>
            <person name="Lipzen A."/>
            <person name="Mousain D."/>
            <person name="Ng V."/>
            <person name="Wang R."/>
            <person name="Wang X."/>
            <person name="Dai Y."/>
            <person name="Henrissat B."/>
            <person name="Grigoriev I.V."/>
            <person name="Guerin-Laguette A."/>
            <person name="Yu F."/>
            <person name="Martin F.M."/>
        </authorList>
    </citation>
    <scope>NUCLEOTIDE SEQUENCE</scope>
    <source>
        <strain evidence="2">QP</strain>
    </source>
</reference>
<protein>
    <submittedName>
        <fullName evidence="2">Alport syndrome</fullName>
    </submittedName>
</protein>
<proteinExistence type="predicted"/>
<dbReference type="InterPro" id="IPR002733">
    <property type="entry name" value="AMMECR1_domain"/>
</dbReference>
<dbReference type="Pfam" id="PF01871">
    <property type="entry name" value="AMMECR1"/>
    <property type="match status" value="1"/>
</dbReference>
<evidence type="ECO:0000313" key="3">
    <source>
        <dbReference type="Proteomes" id="UP001201163"/>
    </source>
</evidence>
<dbReference type="Proteomes" id="UP001201163">
    <property type="component" value="Unassembled WGS sequence"/>
</dbReference>
<feature type="domain" description="AMMECR1" evidence="1">
    <location>
        <begin position="10"/>
        <end position="235"/>
    </location>
</feature>
<dbReference type="SUPFAM" id="SSF143447">
    <property type="entry name" value="AMMECR1-like"/>
    <property type="match status" value="1"/>
</dbReference>
<dbReference type="InterPro" id="IPR023473">
    <property type="entry name" value="AMMECR1"/>
</dbReference>
<dbReference type="PANTHER" id="PTHR13016">
    <property type="entry name" value="AMMECR1 HOMOLOG"/>
    <property type="match status" value="1"/>
</dbReference>
<dbReference type="PROSITE" id="PS51112">
    <property type="entry name" value="AMMECR1"/>
    <property type="match status" value="1"/>
</dbReference>
<dbReference type="Gene3D" id="3.30.1490.150">
    <property type="entry name" value="Hypothetical protein ph0010, domain 2"/>
    <property type="match status" value="1"/>
</dbReference>
<keyword evidence="3" id="KW-1185">Reference proteome</keyword>
<evidence type="ECO:0000259" key="1">
    <source>
        <dbReference type="PROSITE" id="PS51112"/>
    </source>
</evidence>
<accession>A0AAD4LC40</accession>
<dbReference type="EMBL" id="JAKELL010000055">
    <property type="protein sequence ID" value="KAH8986294.1"/>
    <property type="molecule type" value="Genomic_DNA"/>
</dbReference>